<dbReference type="InterPro" id="IPR036598">
    <property type="entry name" value="GOLD_dom_sf"/>
</dbReference>
<evidence type="ECO:0000256" key="2">
    <source>
        <dbReference type="ARBA" id="ARBA00007104"/>
    </source>
</evidence>
<evidence type="ECO:0000256" key="5">
    <source>
        <dbReference type="ARBA" id="ARBA00022989"/>
    </source>
</evidence>
<sequence>MHPISVNLFFILVMNFVNCDEHSLTVLVPGGGEECLYQLIEDKKYSSFEMDYQVTSGRATHISLKITSPKGIDVVHDFRKSEGSHRILLDTGSAGRGVYRFCFDNSHNNYGNKVFFEFFLMDASGMFLGDFGETLSVSNDVLQSLDTHVETFLSATAAVKNNLNKVERVQRLYSSLELADRTALETSFEMINFWSTVHLCLMLFSLFIQVFMVRSLFEDDSRVGRILRKGKWND</sequence>
<accession>A0ABD6EB22</accession>
<evidence type="ECO:0000256" key="7">
    <source>
        <dbReference type="ARBA" id="ARBA00037847"/>
    </source>
</evidence>
<evidence type="ECO:0000256" key="4">
    <source>
        <dbReference type="ARBA" id="ARBA00022729"/>
    </source>
</evidence>
<dbReference type="GO" id="GO:0012505">
    <property type="term" value="C:endomembrane system"/>
    <property type="evidence" value="ECO:0007669"/>
    <property type="project" value="UniProtKB-SubCell"/>
</dbReference>
<reference evidence="12 13" key="1">
    <citation type="submission" date="2024-08" db="EMBL/GenBank/DDBJ databases">
        <title>Gnathostoma spinigerum genome.</title>
        <authorList>
            <person name="Gonzalez-Bertolin B."/>
            <person name="Monzon S."/>
            <person name="Zaballos A."/>
            <person name="Jimenez P."/>
            <person name="Dekumyoy P."/>
            <person name="Varona S."/>
            <person name="Cuesta I."/>
            <person name="Sumanam S."/>
            <person name="Adisakwattana P."/>
            <person name="Gasser R.B."/>
            <person name="Hernandez-Gonzalez A."/>
            <person name="Young N.D."/>
            <person name="Perteguer M.J."/>
        </authorList>
    </citation>
    <scope>NUCLEOTIDE SEQUENCE [LARGE SCALE GENOMIC DNA]</scope>
    <source>
        <strain evidence="12">AL3</strain>
        <tissue evidence="12">Liver</tissue>
    </source>
</reference>
<comment type="subcellular location">
    <subcellularLocation>
        <location evidence="7">Endomembrane system</location>
        <topology evidence="7">Single-pass membrane protein</topology>
    </subcellularLocation>
    <subcellularLocation>
        <location evidence="1 8">Membrane</location>
        <topology evidence="1 8">Single-pass type I membrane protein</topology>
    </subcellularLocation>
</comment>
<keyword evidence="3 8" id="KW-0812">Transmembrane</keyword>
<comment type="similarity">
    <text evidence="2 8">Belongs to the EMP24/GP25L family.</text>
</comment>
<evidence type="ECO:0000256" key="10">
    <source>
        <dbReference type="SAM" id="SignalP"/>
    </source>
</evidence>
<protein>
    <recommendedName>
        <fullName evidence="11">GOLD domain-containing protein</fullName>
    </recommendedName>
</protein>
<feature type="chain" id="PRO_5044871683" description="GOLD domain-containing protein" evidence="10">
    <location>
        <begin position="20"/>
        <end position="234"/>
    </location>
</feature>
<feature type="signal peptide" evidence="10">
    <location>
        <begin position="1"/>
        <end position="19"/>
    </location>
</feature>
<evidence type="ECO:0000256" key="1">
    <source>
        <dbReference type="ARBA" id="ARBA00004479"/>
    </source>
</evidence>
<dbReference type="PANTHER" id="PTHR22811">
    <property type="entry name" value="TRANSMEMBRANE EMP24 DOMAIN-CONTAINING PROTEIN"/>
    <property type="match status" value="1"/>
</dbReference>
<feature type="transmembrane region" description="Helical" evidence="9">
    <location>
        <begin position="193"/>
        <end position="217"/>
    </location>
</feature>
<evidence type="ECO:0000256" key="3">
    <source>
        <dbReference type="ARBA" id="ARBA00022692"/>
    </source>
</evidence>
<dbReference type="InterPro" id="IPR015720">
    <property type="entry name" value="Emp24-like"/>
</dbReference>
<keyword evidence="5 9" id="KW-1133">Transmembrane helix</keyword>
<comment type="caution">
    <text evidence="12">The sequence shown here is derived from an EMBL/GenBank/DDBJ whole genome shotgun (WGS) entry which is preliminary data.</text>
</comment>
<evidence type="ECO:0000313" key="13">
    <source>
        <dbReference type="Proteomes" id="UP001608902"/>
    </source>
</evidence>
<dbReference type="EMBL" id="JBGFUD010001855">
    <property type="protein sequence ID" value="MFH4976840.1"/>
    <property type="molecule type" value="Genomic_DNA"/>
</dbReference>
<keyword evidence="13" id="KW-1185">Reference proteome</keyword>
<evidence type="ECO:0000256" key="8">
    <source>
        <dbReference type="RuleBase" id="RU003827"/>
    </source>
</evidence>
<evidence type="ECO:0000313" key="12">
    <source>
        <dbReference type="EMBL" id="MFH4976840.1"/>
    </source>
</evidence>
<evidence type="ECO:0000256" key="6">
    <source>
        <dbReference type="ARBA" id="ARBA00023136"/>
    </source>
</evidence>
<organism evidence="12 13">
    <name type="scientific">Gnathostoma spinigerum</name>
    <dbReference type="NCBI Taxonomy" id="75299"/>
    <lineage>
        <taxon>Eukaryota</taxon>
        <taxon>Metazoa</taxon>
        <taxon>Ecdysozoa</taxon>
        <taxon>Nematoda</taxon>
        <taxon>Chromadorea</taxon>
        <taxon>Rhabditida</taxon>
        <taxon>Spirurina</taxon>
        <taxon>Gnathostomatomorpha</taxon>
        <taxon>Gnathostomatoidea</taxon>
        <taxon>Gnathostomatidae</taxon>
        <taxon>Gnathostoma</taxon>
    </lineage>
</organism>
<dbReference type="SMART" id="SM01190">
    <property type="entry name" value="EMP24_GP25L"/>
    <property type="match status" value="1"/>
</dbReference>
<dbReference type="Pfam" id="PF01105">
    <property type="entry name" value="EMP24_GP25L"/>
    <property type="match status" value="1"/>
</dbReference>
<keyword evidence="4 10" id="KW-0732">Signal</keyword>
<dbReference type="SUPFAM" id="SSF101576">
    <property type="entry name" value="Supernatant protein factor (SPF), C-terminal domain"/>
    <property type="match status" value="1"/>
</dbReference>
<evidence type="ECO:0000256" key="9">
    <source>
        <dbReference type="SAM" id="Phobius"/>
    </source>
</evidence>
<name>A0ABD6EB22_9BILA</name>
<keyword evidence="6 9" id="KW-0472">Membrane</keyword>
<gene>
    <name evidence="12" type="ORF">AB6A40_003549</name>
</gene>
<dbReference type="GO" id="GO:0016020">
    <property type="term" value="C:membrane"/>
    <property type="evidence" value="ECO:0007669"/>
    <property type="project" value="UniProtKB-SubCell"/>
</dbReference>
<dbReference type="Proteomes" id="UP001608902">
    <property type="component" value="Unassembled WGS sequence"/>
</dbReference>
<dbReference type="AlphaFoldDB" id="A0ABD6EB22"/>
<dbReference type="InterPro" id="IPR009038">
    <property type="entry name" value="GOLD_dom"/>
</dbReference>
<proteinExistence type="inferred from homology"/>
<dbReference type="PROSITE" id="PS50866">
    <property type="entry name" value="GOLD"/>
    <property type="match status" value="1"/>
</dbReference>
<feature type="domain" description="GOLD" evidence="11">
    <location>
        <begin position="33"/>
        <end position="120"/>
    </location>
</feature>
<evidence type="ECO:0000259" key="11">
    <source>
        <dbReference type="PROSITE" id="PS50866"/>
    </source>
</evidence>